<dbReference type="KEGG" id="pprf:DPRO_2608"/>
<dbReference type="GO" id="GO:0043165">
    <property type="term" value="P:Gram-negative-bacterium-type cell outer membrane assembly"/>
    <property type="evidence" value="ECO:0007669"/>
    <property type="project" value="InterPro"/>
</dbReference>
<proteinExistence type="predicted"/>
<dbReference type="GO" id="GO:0019867">
    <property type="term" value="C:outer membrane"/>
    <property type="evidence" value="ECO:0007669"/>
    <property type="project" value="InterPro"/>
</dbReference>
<dbReference type="EMBL" id="LT907975">
    <property type="protein sequence ID" value="SOB59517.1"/>
    <property type="molecule type" value="Genomic_DNA"/>
</dbReference>
<dbReference type="Pfam" id="PF04390">
    <property type="entry name" value="LptE"/>
    <property type="match status" value="1"/>
</dbReference>
<dbReference type="AlphaFoldDB" id="A0A2C8F9R2"/>
<protein>
    <recommendedName>
        <fullName evidence="3">Lipoprotein</fullName>
    </recommendedName>
</protein>
<dbReference type="OrthoDB" id="5459831at2"/>
<keyword evidence="2" id="KW-1185">Reference proteome</keyword>
<dbReference type="PROSITE" id="PS51257">
    <property type="entry name" value="PROKAR_LIPOPROTEIN"/>
    <property type="match status" value="1"/>
</dbReference>
<sequence>MNVAKYMPLLLCFFLVGCGYSVGPSSDHFVLAEKYRTMGIAEVDNPTMFTWLEPRLRKLLRDEMTNRGVITWVDDREDADALISIDIESYTRRTAVEGENDETLRSSAKLEFSAVVRSAVDDSVLWSSGRITQSWPFFSGQESEADEEVTRLGIRDLANRMSQNY</sequence>
<evidence type="ECO:0000313" key="2">
    <source>
        <dbReference type="Proteomes" id="UP000219215"/>
    </source>
</evidence>
<reference evidence="2" key="1">
    <citation type="submission" date="2017-09" db="EMBL/GenBank/DDBJ databases">
        <authorList>
            <person name="Regsiter A."/>
            <person name="William W."/>
        </authorList>
    </citation>
    <scope>NUCLEOTIDE SEQUENCE [LARGE SCALE GENOMIC DNA]</scope>
    <source>
        <strain evidence="2">500-1</strain>
    </source>
</reference>
<organism evidence="1 2">
    <name type="scientific">Pseudodesulfovibrio profundus</name>
    <dbReference type="NCBI Taxonomy" id="57320"/>
    <lineage>
        <taxon>Bacteria</taxon>
        <taxon>Pseudomonadati</taxon>
        <taxon>Thermodesulfobacteriota</taxon>
        <taxon>Desulfovibrionia</taxon>
        <taxon>Desulfovibrionales</taxon>
        <taxon>Desulfovibrionaceae</taxon>
    </lineage>
</organism>
<evidence type="ECO:0000313" key="1">
    <source>
        <dbReference type="EMBL" id="SOB59517.1"/>
    </source>
</evidence>
<accession>A0A2C8F9R2</accession>
<dbReference type="RefSeq" id="WP_097012377.1">
    <property type="nucleotide sequence ID" value="NZ_LT907975.1"/>
</dbReference>
<evidence type="ECO:0008006" key="3">
    <source>
        <dbReference type="Google" id="ProtNLM"/>
    </source>
</evidence>
<dbReference type="InterPro" id="IPR007485">
    <property type="entry name" value="LPS_assembly_LptE"/>
</dbReference>
<name>A0A2C8F9R2_9BACT</name>
<dbReference type="Proteomes" id="UP000219215">
    <property type="component" value="Chromosome DPRO"/>
</dbReference>
<gene>
    <name evidence="1" type="ORF">DPRO_2608</name>
</gene>